<evidence type="ECO:0000313" key="3">
    <source>
        <dbReference type="Proteomes" id="UP000664303"/>
    </source>
</evidence>
<keyword evidence="1" id="KW-0812">Transmembrane</keyword>
<name>A0A939DCT0_9GAMM</name>
<feature type="transmembrane region" description="Helical" evidence="1">
    <location>
        <begin position="60"/>
        <end position="85"/>
    </location>
</feature>
<dbReference type="Pfam" id="PF10011">
    <property type="entry name" value="DUF2254"/>
    <property type="match status" value="1"/>
</dbReference>
<comment type="caution">
    <text evidence="2">The sequence shown here is derived from an EMBL/GenBank/DDBJ whole genome shotgun (WGS) entry which is preliminary data.</text>
</comment>
<dbReference type="Proteomes" id="UP000664303">
    <property type="component" value="Unassembled WGS sequence"/>
</dbReference>
<protein>
    <submittedName>
        <fullName evidence="2">DUF2254 domain-containing protein</fullName>
    </submittedName>
</protein>
<dbReference type="EMBL" id="JAFKCZ010000003">
    <property type="protein sequence ID" value="MBN7795700.1"/>
    <property type="molecule type" value="Genomic_DNA"/>
</dbReference>
<reference evidence="2" key="1">
    <citation type="submission" date="2021-02" db="EMBL/GenBank/DDBJ databases">
        <title>PHA producing bacteria isolated from coastal sediment in Guangdong, Shenzhen.</title>
        <authorList>
            <person name="Zheng W."/>
            <person name="Yu S."/>
            <person name="Huang Y."/>
        </authorList>
    </citation>
    <scope>NUCLEOTIDE SEQUENCE</scope>
    <source>
        <strain evidence="2">TN14-10</strain>
    </source>
</reference>
<feature type="transmembrane region" description="Helical" evidence="1">
    <location>
        <begin position="18"/>
        <end position="39"/>
    </location>
</feature>
<gene>
    <name evidence="2" type="ORF">JYP50_03805</name>
</gene>
<organism evidence="2 3">
    <name type="scientific">Parahaliea mediterranea</name>
    <dbReference type="NCBI Taxonomy" id="651086"/>
    <lineage>
        <taxon>Bacteria</taxon>
        <taxon>Pseudomonadati</taxon>
        <taxon>Pseudomonadota</taxon>
        <taxon>Gammaproteobacteria</taxon>
        <taxon>Cellvibrionales</taxon>
        <taxon>Halieaceae</taxon>
        <taxon>Parahaliea</taxon>
    </lineage>
</organism>
<dbReference type="RefSeq" id="WP_206559152.1">
    <property type="nucleotide sequence ID" value="NZ_JAFKCZ010000003.1"/>
</dbReference>
<accession>A0A939DCT0</accession>
<keyword evidence="3" id="KW-1185">Reference proteome</keyword>
<dbReference type="AlphaFoldDB" id="A0A939DCT0"/>
<evidence type="ECO:0000313" key="2">
    <source>
        <dbReference type="EMBL" id="MBN7795700.1"/>
    </source>
</evidence>
<dbReference type="InterPro" id="IPR018723">
    <property type="entry name" value="DUF2254_membrane"/>
</dbReference>
<keyword evidence="1" id="KW-1133">Transmembrane helix</keyword>
<feature type="transmembrane region" description="Helical" evidence="1">
    <location>
        <begin position="105"/>
        <end position="124"/>
    </location>
</feature>
<proteinExistence type="predicted"/>
<sequence>MSLTGRWDWVLRQAARKLWLTVVFYILAGLLSVLLGALLEPLLPARFLALVTADSADRVLGILASSMLAVTTFSLATMVTAQAAVTSNTSPRATTLVLDNEVTRHALGVFIGSFLFSLVGIVALKTQLLGNGGHVVLFIITLAVIALIIVALLRWIEHLSQLVRVSETTDRVEAVTRAALEEWARHPGLGAMACSDLQSRIPDGSRAVRPLKTGYVRHIDMRGLIALADSLAVDVYVRSPPGAFVGLNTSLVCLAGEGAGPEAEAAVRELFVIGATRTFDYDPRFGLIVLGEIASRALSPGINDPGTAIDVIGRAVRLFSRWAGTRAECSKASTQPAVRVWMPELSLSDMLDDVFTPIARDGAASLSVQMRLQKGLGLLAGLGHAPLSAAAGHQSRRAWAYAEQALAMDFEREALLPLVPGLAGSGKGR</sequence>
<evidence type="ECO:0000256" key="1">
    <source>
        <dbReference type="SAM" id="Phobius"/>
    </source>
</evidence>
<keyword evidence="1" id="KW-0472">Membrane</keyword>
<feature type="transmembrane region" description="Helical" evidence="1">
    <location>
        <begin position="136"/>
        <end position="156"/>
    </location>
</feature>